<evidence type="ECO:0000256" key="5">
    <source>
        <dbReference type="ARBA" id="ARBA00023136"/>
    </source>
</evidence>
<dbReference type="InterPro" id="IPR020846">
    <property type="entry name" value="MFS_dom"/>
</dbReference>
<keyword evidence="3 6" id="KW-0812">Transmembrane</keyword>
<dbReference type="InterPro" id="IPR011701">
    <property type="entry name" value="MFS"/>
</dbReference>
<gene>
    <name evidence="8" type="ORF">EA473_00500</name>
</gene>
<dbReference type="PANTHER" id="PTHR43124:SF3">
    <property type="entry name" value="CHLORAMPHENICOL EFFLUX PUMP RV0191"/>
    <property type="match status" value="1"/>
</dbReference>
<feature type="transmembrane region" description="Helical" evidence="6">
    <location>
        <begin position="302"/>
        <end position="321"/>
    </location>
</feature>
<proteinExistence type="predicted"/>
<feature type="transmembrane region" description="Helical" evidence="6">
    <location>
        <begin position="134"/>
        <end position="154"/>
    </location>
</feature>
<feature type="domain" description="Major facilitator superfamily (MFS) profile" evidence="7">
    <location>
        <begin position="9"/>
        <end position="389"/>
    </location>
</feature>
<dbReference type="EMBL" id="REGA01000001">
    <property type="protein sequence ID" value="RQG97733.1"/>
    <property type="molecule type" value="Genomic_DNA"/>
</dbReference>
<evidence type="ECO:0000256" key="3">
    <source>
        <dbReference type="ARBA" id="ARBA00022692"/>
    </source>
</evidence>
<evidence type="ECO:0000256" key="4">
    <source>
        <dbReference type="ARBA" id="ARBA00022989"/>
    </source>
</evidence>
<keyword evidence="2" id="KW-1003">Cell membrane</keyword>
<evidence type="ECO:0000256" key="2">
    <source>
        <dbReference type="ARBA" id="ARBA00022475"/>
    </source>
</evidence>
<dbReference type="Gene3D" id="1.20.1250.20">
    <property type="entry name" value="MFS general substrate transporter like domains"/>
    <property type="match status" value="2"/>
</dbReference>
<organism evidence="8 9">
    <name type="scientific">Natrarchaeobius chitinivorans</name>
    <dbReference type="NCBI Taxonomy" id="1679083"/>
    <lineage>
        <taxon>Archaea</taxon>
        <taxon>Methanobacteriati</taxon>
        <taxon>Methanobacteriota</taxon>
        <taxon>Stenosarchaea group</taxon>
        <taxon>Halobacteria</taxon>
        <taxon>Halobacteriales</taxon>
        <taxon>Natrialbaceae</taxon>
        <taxon>Natrarchaeobius</taxon>
    </lineage>
</organism>
<dbReference type="CDD" id="cd17325">
    <property type="entry name" value="MFS_MdtG_SLC18_like"/>
    <property type="match status" value="1"/>
</dbReference>
<dbReference type="AlphaFoldDB" id="A0A3N6M2S5"/>
<evidence type="ECO:0000313" key="8">
    <source>
        <dbReference type="EMBL" id="RQG97733.1"/>
    </source>
</evidence>
<evidence type="ECO:0000256" key="1">
    <source>
        <dbReference type="ARBA" id="ARBA00004651"/>
    </source>
</evidence>
<feature type="transmembrane region" description="Helical" evidence="6">
    <location>
        <begin position="160"/>
        <end position="180"/>
    </location>
</feature>
<comment type="subcellular location">
    <subcellularLocation>
        <location evidence="1">Cell membrane</location>
        <topology evidence="1">Multi-pass membrane protein</topology>
    </subcellularLocation>
</comment>
<dbReference type="InterPro" id="IPR036259">
    <property type="entry name" value="MFS_trans_sf"/>
</dbReference>
<feature type="transmembrane region" description="Helical" evidence="6">
    <location>
        <begin position="211"/>
        <end position="233"/>
    </location>
</feature>
<evidence type="ECO:0000259" key="7">
    <source>
        <dbReference type="PROSITE" id="PS50850"/>
    </source>
</evidence>
<reference evidence="8 9" key="1">
    <citation type="submission" date="2018-10" db="EMBL/GenBank/DDBJ databases">
        <title>Natrarchaeobius chitinivorans gen. nov., sp. nov., and Natrarchaeobius haloalkaliphilus sp. nov., alkaliphilic, chitin-utilizing haloarchaea from hypersaline alkaline lakes.</title>
        <authorList>
            <person name="Sorokin D.Y."/>
            <person name="Elcheninov A.G."/>
            <person name="Kostrikina N.A."/>
            <person name="Bale N.J."/>
            <person name="Sinninghe Damste J.S."/>
            <person name="Khijniak T.V."/>
            <person name="Kublanov I.V."/>
            <person name="Toshchakov S.V."/>
        </authorList>
    </citation>
    <scope>NUCLEOTIDE SEQUENCE [LARGE SCALE GENOMIC DNA]</scope>
    <source>
        <strain evidence="8 9">AArcht4T</strain>
    </source>
</reference>
<dbReference type="Pfam" id="PF07690">
    <property type="entry name" value="MFS_1"/>
    <property type="match status" value="1"/>
</dbReference>
<feature type="transmembrane region" description="Helical" evidence="6">
    <location>
        <begin position="342"/>
        <end position="361"/>
    </location>
</feature>
<evidence type="ECO:0000313" key="9">
    <source>
        <dbReference type="Proteomes" id="UP000282323"/>
    </source>
</evidence>
<comment type="caution">
    <text evidence="8">The sequence shown here is derived from an EMBL/GenBank/DDBJ whole genome shotgun (WGS) entry which is preliminary data.</text>
</comment>
<dbReference type="OrthoDB" id="29061at2157"/>
<feature type="transmembrane region" description="Helical" evidence="6">
    <location>
        <begin position="41"/>
        <end position="59"/>
    </location>
</feature>
<dbReference type="GO" id="GO:0022857">
    <property type="term" value="F:transmembrane transporter activity"/>
    <property type="evidence" value="ECO:0007669"/>
    <property type="project" value="InterPro"/>
</dbReference>
<sequence length="389" mass="40257">MNGWHYRQTVLVLCTLAFLSTMVARVVISPVVPDLTEAFEVSTGLIGLALSGMWAAYALTQFPSGVFADRYGERLVVLCAIGATGISSAALAFSPSFAVFFVLAVALGGSAGLVYSAATSLVTKQADETGRAIGYYLAGAPIAGLLAPPMAAVVATLYGWAWAIAIGAVVTVPVFVLFAWRVDPTPAERPNTALRDRVDPGMAVELLTRPVISQTVVLAVLGSFTWQATASFLPAFLESFHGFSTASASLLFSAYFVVHGSTQPITGALSDRYSRDGSTLLTMTAGIAGYGLLVLGGSTGAVVLGVALAGLAMSWGAPLQSRFMDNLSDRERGTGFGLVRTVYMLLGSLGSVVIGFLADVAGWDVAFGVLGGCMALCAIVIVGSRALGR</sequence>
<name>A0A3N6M2S5_NATCH</name>
<evidence type="ECO:0000256" key="6">
    <source>
        <dbReference type="SAM" id="Phobius"/>
    </source>
</evidence>
<keyword evidence="5 6" id="KW-0472">Membrane</keyword>
<accession>A0A3N6M2S5</accession>
<dbReference type="RefSeq" id="WP_124193713.1">
    <property type="nucleotide sequence ID" value="NZ_REGA01000001.1"/>
</dbReference>
<feature type="transmembrane region" description="Helical" evidence="6">
    <location>
        <begin position="71"/>
        <end position="93"/>
    </location>
</feature>
<dbReference type="InterPro" id="IPR050189">
    <property type="entry name" value="MFS_Efflux_Transporters"/>
</dbReference>
<dbReference type="PANTHER" id="PTHR43124">
    <property type="entry name" value="PURINE EFFLUX PUMP PBUE"/>
    <property type="match status" value="1"/>
</dbReference>
<protein>
    <submittedName>
        <fullName evidence="8">MFS transporter</fullName>
    </submittedName>
</protein>
<dbReference type="GO" id="GO:0005886">
    <property type="term" value="C:plasma membrane"/>
    <property type="evidence" value="ECO:0007669"/>
    <property type="project" value="UniProtKB-SubCell"/>
</dbReference>
<dbReference type="Proteomes" id="UP000282323">
    <property type="component" value="Unassembled WGS sequence"/>
</dbReference>
<dbReference type="SUPFAM" id="SSF103473">
    <property type="entry name" value="MFS general substrate transporter"/>
    <property type="match status" value="1"/>
</dbReference>
<feature type="transmembrane region" description="Helical" evidence="6">
    <location>
        <begin position="99"/>
        <end position="122"/>
    </location>
</feature>
<dbReference type="PROSITE" id="PS50850">
    <property type="entry name" value="MFS"/>
    <property type="match status" value="1"/>
</dbReference>
<feature type="transmembrane region" description="Helical" evidence="6">
    <location>
        <begin position="367"/>
        <end position="387"/>
    </location>
</feature>
<keyword evidence="9" id="KW-1185">Reference proteome</keyword>
<keyword evidence="4 6" id="KW-1133">Transmembrane helix</keyword>